<evidence type="ECO:0000256" key="3">
    <source>
        <dbReference type="ARBA" id="ARBA00022490"/>
    </source>
</evidence>
<sequence length="954" mass="107128">MSRNISEDKLQKILKKVCSVEETAPKRKHVRECIVYTWDHGSAKAVFSAFKSMPFTNDEIQLFKLLIVLHKVIQEGHPSALAQAIRDREWIRSLGRLNIGASDYTKLIKEYVKFLMLKLDFHATHKGFKNGTFEYEEYVSLMSVSDLDQGYETILDLMTLQDQLDDFSQVIFASIHGARRNSECKVAALIPLIAESYGMYKFITSMLRGMHSQLNDIEGDAALQPLIERYELQHARMFEFYADCSSIKLLTSLVTIPKLPATPPDVLASLDDDSKAQKKKPQPQPERIPTPEVRRESPAPQRELQPTRTASTAQTISPAFTANVMIPTVTGAVQQAFPQQQQQVQPDFWINQQAQLAQEQQRLEMERQQQLAQQQQQQDEFQRQLQQAQQDMMNMQVQQQNQHQNDLIALTNQYEKDQALLQQYDQRVQQLEDEISNINQNASEQVANKNDQIESLQEQLRVWEKKYDSLAKLYSQLRQEHLQLLPRFKKLQIKVGSIQETVANKEQIEGKLKKKDLQLIDMIKERDRLRLEVERLLANKSEEAAKAANGNIEKFATDTISPILDAVLLSGINTIQESVFNMDNSLSWSGPLAPPSFLLALTDSTSERATEFATSFNNLIVDGLADGDQTAVIHGVSDFSTSIATLVTYVNAYTSSVLGEEAIDDVVDKAKKCAREAEFFFEDLLSDNLSSHDEEGQTDIVINANVNFQEKLQILATTIEKLLESLPTKKNTETNAHTELVATADAIVKSSQQLRVNLDVPKPLLQLALAIIDAVVALVRAAIQVQNEIATTNNIPLSQFYKKNSRWTEGLISAAKAVGGATNILISTASHLVTGDKEASPEEFAVASKEVAASTIQLVAASRVKSGGHSKAQDELEVCSKAVTDACRQLGTTVLGDSEAHDAVQPIEFNNEHQLKTVEMEQQVEILKLEQSLSNARKRLGEIRRHAYFAEQEE</sequence>
<evidence type="ECO:0000259" key="7">
    <source>
        <dbReference type="PROSITE" id="PS50942"/>
    </source>
</evidence>
<evidence type="ECO:0000256" key="5">
    <source>
        <dbReference type="SAM" id="Coils"/>
    </source>
</evidence>
<dbReference type="SUPFAM" id="SSF109885">
    <property type="entry name" value="I/LWEQ domain"/>
    <property type="match status" value="1"/>
</dbReference>
<dbReference type="InterPro" id="IPR011417">
    <property type="entry name" value="ANTH_dom"/>
</dbReference>
<keyword evidence="5" id="KW-0175">Coiled coil</keyword>
<dbReference type="InterPro" id="IPR002558">
    <property type="entry name" value="ILWEQ_dom"/>
</dbReference>
<feature type="domain" description="I/LWEQ" evidence="8">
    <location>
        <begin position="707"/>
        <end position="951"/>
    </location>
</feature>
<gene>
    <name evidence="9" type="ORF">RNJ44_03920</name>
</gene>
<reference evidence="9 10" key="1">
    <citation type="submission" date="2024-05" db="EMBL/GenBank/DDBJ databases">
        <title>Long read based assembly of the Candida bracarensis genome reveals expanded adhesin content.</title>
        <authorList>
            <person name="Marcet-Houben M."/>
            <person name="Ksiezopolska E."/>
            <person name="Gabaldon T."/>
        </authorList>
    </citation>
    <scope>NUCLEOTIDE SEQUENCE [LARGE SCALE GENOMIC DNA]</scope>
    <source>
        <strain evidence="9 10">CBM6</strain>
    </source>
</reference>
<evidence type="ECO:0000313" key="9">
    <source>
        <dbReference type="EMBL" id="KAL3233880.1"/>
    </source>
</evidence>
<feature type="domain" description="ENTH" evidence="7">
    <location>
        <begin position="2"/>
        <end position="129"/>
    </location>
</feature>
<organism evidence="9 10">
    <name type="scientific">Nakaseomyces bracarensis</name>
    <dbReference type="NCBI Taxonomy" id="273131"/>
    <lineage>
        <taxon>Eukaryota</taxon>
        <taxon>Fungi</taxon>
        <taxon>Dikarya</taxon>
        <taxon>Ascomycota</taxon>
        <taxon>Saccharomycotina</taxon>
        <taxon>Saccharomycetes</taxon>
        <taxon>Saccharomycetales</taxon>
        <taxon>Saccharomycetaceae</taxon>
        <taxon>Nakaseomyces</taxon>
    </lineage>
</organism>
<feature type="coiled-coil region" evidence="5">
    <location>
        <begin position="351"/>
        <end position="480"/>
    </location>
</feature>
<dbReference type="EMBL" id="JBEVYD010000004">
    <property type="protein sequence ID" value="KAL3233880.1"/>
    <property type="molecule type" value="Genomic_DNA"/>
</dbReference>
<feature type="compositionally biased region" description="Polar residues" evidence="6">
    <location>
        <begin position="304"/>
        <end position="316"/>
    </location>
</feature>
<keyword evidence="10" id="KW-1185">Reference proteome</keyword>
<dbReference type="SMART" id="SM00273">
    <property type="entry name" value="ENTH"/>
    <property type="match status" value="1"/>
</dbReference>
<dbReference type="SUPFAM" id="SSF89009">
    <property type="entry name" value="GAT-like domain"/>
    <property type="match status" value="1"/>
</dbReference>
<dbReference type="Gene3D" id="1.20.1410.10">
    <property type="entry name" value="I/LWEQ domain"/>
    <property type="match status" value="1"/>
</dbReference>
<dbReference type="Pfam" id="PF01608">
    <property type="entry name" value="I_LWEQ"/>
    <property type="match status" value="1"/>
</dbReference>
<dbReference type="Pfam" id="PF07651">
    <property type="entry name" value="ANTH"/>
    <property type="match status" value="1"/>
</dbReference>
<comment type="subcellular location">
    <subcellularLocation>
        <location evidence="1">Cytoplasm</location>
    </subcellularLocation>
</comment>
<comment type="caution">
    <text evidence="9">The sequence shown here is derived from an EMBL/GenBank/DDBJ whole genome shotgun (WGS) entry which is preliminary data.</text>
</comment>
<dbReference type="InterPro" id="IPR008942">
    <property type="entry name" value="ENTH_VHS"/>
</dbReference>
<protein>
    <submittedName>
        <fullName evidence="9">Protein SLA2</fullName>
    </submittedName>
</protein>
<name>A0ABR4NYA6_9SACH</name>
<dbReference type="Gene3D" id="1.25.40.90">
    <property type="match status" value="1"/>
</dbReference>
<dbReference type="SUPFAM" id="SSF48464">
    <property type="entry name" value="ENTH/VHS domain"/>
    <property type="match status" value="1"/>
</dbReference>
<dbReference type="InterPro" id="IPR035964">
    <property type="entry name" value="I/LWEQ_dom_sf"/>
</dbReference>
<accession>A0ABR4NYA6</accession>
<dbReference type="PROSITE" id="PS50945">
    <property type="entry name" value="I_LWEQ"/>
    <property type="match status" value="1"/>
</dbReference>
<dbReference type="PANTHER" id="PTHR10407:SF15">
    <property type="entry name" value="HUNTINGTIN INTERACTING PROTEIN 1"/>
    <property type="match status" value="1"/>
</dbReference>
<dbReference type="InterPro" id="IPR030224">
    <property type="entry name" value="Sla2_fam"/>
</dbReference>
<evidence type="ECO:0000256" key="1">
    <source>
        <dbReference type="ARBA" id="ARBA00004496"/>
    </source>
</evidence>
<dbReference type="Proteomes" id="UP001623330">
    <property type="component" value="Unassembled WGS sequence"/>
</dbReference>
<evidence type="ECO:0000256" key="4">
    <source>
        <dbReference type="ARBA" id="ARBA00023203"/>
    </source>
</evidence>
<dbReference type="PANTHER" id="PTHR10407">
    <property type="entry name" value="HUNTINGTIN INTERACTING PROTEIN 1"/>
    <property type="match status" value="1"/>
</dbReference>
<comment type="similarity">
    <text evidence="2">Belongs to the SLA2 family.</text>
</comment>
<keyword evidence="3" id="KW-0963">Cytoplasm</keyword>
<evidence type="ECO:0000256" key="6">
    <source>
        <dbReference type="SAM" id="MobiDB-lite"/>
    </source>
</evidence>
<feature type="coiled-coil region" evidence="5">
    <location>
        <begin position="519"/>
        <end position="546"/>
    </location>
</feature>
<evidence type="ECO:0000313" key="10">
    <source>
        <dbReference type="Proteomes" id="UP001623330"/>
    </source>
</evidence>
<feature type="region of interest" description="Disordered" evidence="6">
    <location>
        <begin position="265"/>
        <end position="316"/>
    </location>
</feature>
<dbReference type="PROSITE" id="PS50942">
    <property type="entry name" value="ENTH"/>
    <property type="match status" value="1"/>
</dbReference>
<proteinExistence type="inferred from homology"/>
<dbReference type="InterPro" id="IPR013809">
    <property type="entry name" value="ENTH"/>
</dbReference>
<evidence type="ECO:0000256" key="2">
    <source>
        <dbReference type="ARBA" id="ARBA00010135"/>
    </source>
</evidence>
<evidence type="ECO:0000259" key="8">
    <source>
        <dbReference type="PROSITE" id="PS50945"/>
    </source>
</evidence>
<feature type="coiled-coil region" evidence="5">
    <location>
        <begin position="910"/>
        <end position="946"/>
    </location>
</feature>
<dbReference type="SMART" id="SM00307">
    <property type="entry name" value="ILWEQ"/>
    <property type="match status" value="1"/>
</dbReference>
<keyword evidence="4" id="KW-0009">Actin-binding</keyword>